<evidence type="ECO:0000256" key="1">
    <source>
        <dbReference type="ARBA" id="ARBA00001942"/>
    </source>
</evidence>
<evidence type="ECO:0000259" key="10">
    <source>
        <dbReference type="Pfam" id="PF00384"/>
    </source>
</evidence>
<dbReference type="InterPro" id="IPR009010">
    <property type="entry name" value="Asp_de-COase-like_dom_sf"/>
</dbReference>
<dbReference type="EMBL" id="CP031222">
    <property type="protein sequence ID" value="AXI04022.1"/>
    <property type="molecule type" value="Genomic_DNA"/>
</dbReference>
<organism evidence="11 12">
    <name type="scientific">Aquirhabdus parva</name>
    <dbReference type="NCBI Taxonomy" id="2283318"/>
    <lineage>
        <taxon>Bacteria</taxon>
        <taxon>Pseudomonadati</taxon>
        <taxon>Pseudomonadota</taxon>
        <taxon>Gammaproteobacteria</taxon>
        <taxon>Moraxellales</taxon>
        <taxon>Moraxellaceae</taxon>
        <taxon>Aquirhabdus</taxon>
    </lineage>
</organism>
<comment type="similarity">
    <text evidence="3">Belongs to the prokaryotic molybdopterin-containing oxidoreductase family.</text>
</comment>
<keyword evidence="12" id="KW-1185">Reference proteome</keyword>
<evidence type="ECO:0000256" key="9">
    <source>
        <dbReference type="ARBA" id="ARBA00023014"/>
    </source>
</evidence>
<comment type="cofactor">
    <cofactor evidence="2">
        <name>[4Fe-4S] cluster</name>
        <dbReference type="ChEBI" id="CHEBI:49883"/>
    </cofactor>
</comment>
<keyword evidence="5" id="KW-0500">Molybdenum</keyword>
<keyword evidence="6" id="KW-0479">Metal-binding</keyword>
<dbReference type="Proteomes" id="UP000253940">
    <property type="component" value="Chromosome"/>
</dbReference>
<sequence length="803" mass="89439">MDDKVDENPVNVQPNIGHARITNYTHPAAGWGALLSVARNLTQQGIMAKGAITLLNINQPTGFDCPGCAWPEKKHAHAFNFCENGAKAIAFEATSKRVPPEFFAERTVSWLSEQSDYFLEQQGRLTDPMRYDAATDRYVPISWEEAFSIIARHLHALDNPNQAAFYTSGRASNEAAFLYQLFVRNFGTNNFPDCSNMCHETTSVGLAESLGLGKGTVTLDDFELADAVFIFGQNPGTNHPRMLSTLREVSKRGARIISINPLKERGLERFQDPQSPIEMMTNGSTRISSNYFQPKVGGDYAVLMGMMKHLREWDQKALAAGEPSLFDHAFIDMNTDGFEAMIDQVDQTSWASIHEQTGLKPDELKSLAKMFCDAERVIFCWGMGITQNRNGVANVQMLANLLLARGHIGRPGAGACPVRGHSNVQGDRTMGIHERPSPKLLDSLDRVFNMKSPRENGMGVLETIEGMLKGDVKVFFALGGNFAVATPDTPVTFEALRRCTLTAHVATKLNRSHLILGKEEALILPCLGRTEIDEQLHGPQAISVEDSMSNVHLSAGKNAPASPNLLSEPDIIARLAEAVLPDSPIKWRWYIESYDRIRDAIAEVFDEFHDFNARVYPPGGFHLQHPANEHDWHTKTGKAGFFIKPIDEVYADKEYAYAAQYKGQHKGQLYTLMTMRSHDQYNTTIYGLDDRYRGVFGQRRVLFMNKDDIKEAGFVADQWIDIESIFPDQVKRVVESFRIVPYDIPRGSLGAYYPETNPLVALSSRDERAMIPASKSIPVILHAGKAPEHFNLALPVDPEAVHG</sequence>
<name>A0A345P9R3_9GAMM</name>
<dbReference type="GO" id="GO:0030151">
    <property type="term" value="F:molybdenum ion binding"/>
    <property type="evidence" value="ECO:0007669"/>
    <property type="project" value="InterPro"/>
</dbReference>
<keyword evidence="7" id="KW-0560">Oxidoreductase</keyword>
<gene>
    <name evidence="11" type="ORF">HYN46_14930</name>
</gene>
<dbReference type="CDD" id="cd02787">
    <property type="entry name" value="MopB_CT_ydeP"/>
    <property type="match status" value="1"/>
</dbReference>
<evidence type="ECO:0000313" key="11">
    <source>
        <dbReference type="EMBL" id="AXI04022.1"/>
    </source>
</evidence>
<evidence type="ECO:0000256" key="7">
    <source>
        <dbReference type="ARBA" id="ARBA00023002"/>
    </source>
</evidence>
<dbReference type="InterPro" id="IPR041953">
    <property type="entry name" value="YdeP_MopB"/>
</dbReference>
<feature type="domain" description="Molybdopterin oxidoreductase" evidence="10">
    <location>
        <begin position="124"/>
        <end position="501"/>
    </location>
</feature>
<dbReference type="RefSeq" id="WP_114900130.1">
    <property type="nucleotide sequence ID" value="NZ_CP031222.1"/>
</dbReference>
<evidence type="ECO:0000256" key="4">
    <source>
        <dbReference type="ARBA" id="ARBA00022485"/>
    </source>
</evidence>
<dbReference type="PANTHER" id="PTHR43105:SF4">
    <property type="entry name" value="PROTEIN YDEP"/>
    <property type="match status" value="1"/>
</dbReference>
<dbReference type="InterPro" id="IPR050123">
    <property type="entry name" value="Prok_molybdopt-oxidoreductase"/>
</dbReference>
<dbReference type="InterPro" id="IPR037951">
    <property type="entry name" value="MopB_CT_YdeP"/>
</dbReference>
<dbReference type="Pfam" id="PF00384">
    <property type="entry name" value="Molybdopterin"/>
    <property type="match status" value="1"/>
</dbReference>
<protein>
    <submittedName>
        <fullName evidence="11">CbbBc protein</fullName>
    </submittedName>
</protein>
<comment type="cofactor">
    <cofactor evidence="1">
        <name>Mo-bis(molybdopterin guanine dinucleotide)</name>
        <dbReference type="ChEBI" id="CHEBI:60539"/>
    </cofactor>
</comment>
<dbReference type="AlphaFoldDB" id="A0A345P9R3"/>
<dbReference type="PIRSF" id="PIRSF000144">
    <property type="entry name" value="CbbBc"/>
    <property type="match status" value="1"/>
</dbReference>
<dbReference type="NCBIfam" id="TIGR01701">
    <property type="entry name" value="Fdhalpha-like"/>
    <property type="match status" value="1"/>
</dbReference>
<dbReference type="PANTHER" id="PTHR43105">
    <property type="entry name" value="RESPIRATORY NITRATE REDUCTASE"/>
    <property type="match status" value="1"/>
</dbReference>
<keyword evidence="8" id="KW-0408">Iron</keyword>
<keyword evidence="9" id="KW-0411">Iron-sulfur</keyword>
<proteinExistence type="inferred from homology"/>
<dbReference type="InterPro" id="IPR006656">
    <property type="entry name" value="Mopterin_OxRdtase"/>
</dbReference>
<dbReference type="Gene3D" id="3.40.228.10">
    <property type="entry name" value="Dimethylsulfoxide Reductase, domain 2"/>
    <property type="match status" value="1"/>
</dbReference>
<dbReference type="GO" id="GO:0008863">
    <property type="term" value="F:formate dehydrogenase (NAD+) activity"/>
    <property type="evidence" value="ECO:0007669"/>
    <property type="project" value="InterPro"/>
</dbReference>
<dbReference type="GO" id="GO:0016020">
    <property type="term" value="C:membrane"/>
    <property type="evidence" value="ECO:0007669"/>
    <property type="project" value="TreeGrafter"/>
</dbReference>
<evidence type="ECO:0000256" key="8">
    <source>
        <dbReference type="ARBA" id="ARBA00023004"/>
    </source>
</evidence>
<dbReference type="OrthoDB" id="5287431at2"/>
<evidence type="ECO:0000313" key="12">
    <source>
        <dbReference type="Proteomes" id="UP000253940"/>
    </source>
</evidence>
<dbReference type="KEGG" id="mbah:HYN46_14930"/>
<accession>A0A345P9R3</accession>
<evidence type="ECO:0000256" key="6">
    <source>
        <dbReference type="ARBA" id="ARBA00022723"/>
    </source>
</evidence>
<evidence type="ECO:0000256" key="3">
    <source>
        <dbReference type="ARBA" id="ARBA00010312"/>
    </source>
</evidence>
<dbReference type="CDD" id="cd02767">
    <property type="entry name" value="MopB_ydeP"/>
    <property type="match status" value="1"/>
</dbReference>
<dbReference type="SUPFAM" id="SSF53706">
    <property type="entry name" value="Formate dehydrogenase/DMSO reductase, domains 1-3"/>
    <property type="match status" value="1"/>
</dbReference>
<keyword evidence="4" id="KW-0004">4Fe-4S</keyword>
<dbReference type="SUPFAM" id="SSF50692">
    <property type="entry name" value="ADC-like"/>
    <property type="match status" value="1"/>
</dbReference>
<dbReference type="GO" id="GO:0051539">
    <property type="term" value="F:4 iron, 4 sulfur cluster binding"/>
    <property type="evidence" value="ECO:0007669"/>
    <property type="project" value="UniProtKB-KW"/>
</dbReference>
<dbReference type="Gene3D" id="3.40.50.740">
    <property type="match status" value="1"/>
</dbReference>
<evidence type="ECO:0000256" key="5">
    <source>
        <dbReference type="ARBA" id="ARBA00022505"/>
    </source>
</evidence>
<evidence type="ECO:0000256" key="2">
    <source>
        <dbReference type="ARBA" id="ARBA00001966"/>
    </source>
</evidence>
<reference evidence="11 12" key="1">
    <citation type="submission" date="2018-07" db="EMBL/GenBank/DDBJ databases">
        <title>Genome sequencing of Moraxellaceae gen. HYN0046.</title>
        <authorList>
            <person name="Kim M."/>
            <person name="Yi H."/>
        </authorList>
    </citation>
    <scope>NUCLEOTIDE SEQUENCE [LARGE SCALE GENOMIC DNA]</scope>
    <source>
        <strain evidence="11 12">HYN0046</strain>
    </source>
</reference>
<dbReference type="InterPro" id="IPR010046">
    <property type="entry name" value="Mopterin_OxRdtse_a_bac"/>
</dbReference>